<keyword evidence="2" id="KW-1185">Reference proteome</keyword>
<accession>A0A2L1IWF2</accession>
<reference evidence="2" key="1">
    <citation type="submission" date="2018-01" db="EMBL/GenBank/DDBJ databases">
        <authorList>
            <person name="Wardenburg K.E."/>
            <person name="Rana S."/>
            <person name="Felix E."/>
            <person name="Puentes R.J."/>
            <person name="Shaffer C.D."/>
            <person name="Weston-Hafer K.A."/>
            <person name="Russell D.A."/>
            <person name="Pope W.H."/>
            <person name="Jacobs-Sera D."/>
            <person name="Hendrix R.W."/>
            <person name="Hatfull G.F."/>
        </authorList>
    </citation>
    <scope>NUCLEOTIDE SEQUENCE [LARGE SCALE GENOMIC DNA]</scope>
</reference>
<sequence length="183" mass="21738">MSEPLDELYFKWLYSQVADPEIQEERHTYWNVLRVLYTTEFAWVDSVVNDENRIHDGKALRIEFIESQGWTVAEVDSNWVEDGCSMFELMVGLARRLEWLADGTPHYWFWVLMSNIGLAGFNDKRRLKKGYIDDVLDRVIFRNYQATGLGGFFPLQNPREDQRDIELWAQMNEYVQELQEWAG</sequence>
<proteinExistence type="predicted"/>
<evidence type="ECO:0000313" key="1">
    <source>
        <dbReference type="EMBL" id="AVD99485.1"/>
    </source>
</evidence>
<dbReference type="OrthoDB" id="15519at10239"/>
<dbReference type="EMBL" id="MG757154">
    <property type="protein sequence ID" value="AVD99485.1"/>
    <property type="molecule type" value="Genomic_DNA"/>
</dbReference>
<name>A0A2L1IWF2_9CAUD</name>
<evidence type="ECO:0000313" key="2">
    <source>
        <dbReference type="Proteomes" id="UP000241360"/>
    </source>
</evidence>
<dbReference type="Proteomes" id="UP000241360">
    <property type="component" value="Segment"/>
</dbReference>
<organism evidence="1 2">
    <name type="scientific">Streptomyces phage Bing</name>
    <dbReference type="NCBI Taxonomy" id="2079427"/>
    <lineage>
        <taxon>Viruses</taxon>
        <taxon>Duplodnaviria</taxon>
        <taxon>Heunggongvirae</taxon>
        <taxon>Uroviricota</taxon>
        <taxon>Caudoviricetes</taxon>
        <taxon>Bingvirus</taxon>
        <taxon>Bingvirus bing</taxon>
    </lineage>
</organism>
<protein>
    <submittedName>
        <fullName evidence="1">Uncharacterized protein</fullName>
    </submittedName>
</protein>
<gene>
    <name evidence="1" type="ORF">SEA_BING_63</name>
</gene>